<dbReference type="EMBL" id="SZYD01000003">
    <property type="protein sequence ID" value="KAD6795116.1"/>
    <property type="molecule type" value="Genomic_DNA"/>
</dbReference>
<evidence type="ECO:0000313" key="4">
    <source>
        <dbReference type="Proteomes" id="UP000326396"/>
    </source>
</evidence>
<evidence type="ECO:0000256" key="1">
    <source>
        <dbReference type="SAM" id="MobiDB-lite"/>
    </source>
</evidence>
<dbReference type="Proteomes" id="UP000326396">
    <property type="component" value="Linkage Group LG11"/>
</dbReference>
<keyword evidence="2" id="KW-0472">Membrane</keyword>
<dbReference type="AlphaFoldDB" id="A0A5N6PNG8"/>
<proteinExistence type="predicted"/>
<feature type="transmembrane region" description="Helical" evidence="2">
    <location>
        <begin position="6"/>
        <end position="36"/>
    </location>
</feature>
<protein>
    <submittedName>
        <fullName evidence="3">Uncharacterized protein</fullName>
    </submittedName>
</protein>
<accession>A0A5N6PNG8</accession>
<feature type="compositionally biased region" description="Polar residues" evidence="1">
    <location>
        <begin position="169"/>
        <end position="180"/>
    </location>
</feature>
<feature type="region of interest" description="Disordered" evidence="1">
    <location>
        <begin position="168"/>
        <end position="194"/>
    </location>
</feature>
<feature type="region of interest" description="Disordered" evidence="1">
    <location>
        <begin position="104"/>
        <end position="154"/>
    </location>
</feature>
<sequence>MKKGTSYLIMWLTIFLVLILAIVLGLVLLLIAEIYFSSLIGGHRRRTPNATTAGNNSSTHPPSIPDSHITHADPLNDIEKQLLQSPENKESGETQLVYISNPIYGEGNGTPFETPESSPSRLETENSSSDDEREEVSTKLVVTPPLTPMKKLPTEACSVGLKDVRSLGMSESDTNSNNGVSSSCSLTPCTSPSL</sequence>
<feature type="compositionally biased region" description="Polar residues" evidence="1">
    <location>
        <begin position="115"/>
        <end position="127"/>
    </location>
</feature>
<organism evidence="3 4">
    <name type="scientific">Mikania micrantha</name>
    <name type="common">bitter vine</name>
    <dbReference type="NCBI Taxonomy" id="192012"/>
    <lineage>
        <taxon>Eukaryota</taxon>
        <taxon>Viridiplantae</taxon>
        <taxon>Streptophyta</taxon>
        <taxon>Embryophyta</taxon>
        <taxon>Tracheophyta</taxon>
        <taxon>Spermatophyta</taxon>
        <taxon>Magnoliopsida</taxon>
        <taxon>eudicotyledons</taxon>
        <taxon>Gunneridae</taxon>
        <taxon>Pentapetalae</taxon>
        <taxon>asterids</taxon>
        <taxon>campanulids</taxon>
        <taxon>Asterales</taxon>
        <taxon>Asteraceae</taxon>
        <taxon>Asteroideae</taxon>
        <taxon>Heliantheae alliance</taxon>
        <taxon>Eupatorieae</taxon>
        <taxon>Mikania</taxon>
    </lineage>
</organism>
<dbReference type="OrthoDB" id="680110at2759"/>
<gene>
    <name evidence="3" type="ORF">E3N88_06012</name>
</gene>
<comment type="caution">
    <text evidence="3">The sequence shown here is derived from an EMBL/GenBank/DDBJ whole genome shotgun (WGS) entry which is preliminary data.</text>
</comment>
<name>A0A5N6PNG8_9ASTR</name>
<feature type="region of interest" description="Disordered" evidence="1">
    <location>
        <begin position="50"/>
        <end position="71"/>
    </location>
</feature>
<keyword evidence="2" id="KW-1133">Transmembrane helix</keyword>
<reference evidence="3 4" key="1">
    <citation type="submission" date="2019-05" db="EMBL/GenBank/DDBJ databases">
        <title>Mikania micrantha, genome provides insights into the molecular mechanism of rapid growth.</title>
        <authorList>
            <person name="Liu B."/>
        </authorList>
    </citation>
    <scope>NUCLEOTIDE SEQUENCE [LARGE SCALE GENOMIC DNA]</scope>
    <source>
        <strain evidence="3">NLD-2019</strain>
        <tissue evidence="3">Leaf</tissue>
    </source>
</reference>
<keyword evidence="2" id="KW-0812">Transmembrane</keyword>
<keyword evidence="4" id="KW-1185">Reference proteome</keyword>
<evidence type="ECO:0000256" key="2">
    <source>
        <dbReference type="SAM" id="Phobius"/>
    </source>
</evidence>
<evidence type="ECO:0000313" key="3">
    <source>
        <dbReference type="EMBL" id="KAD6795116.1"/>
    </source>
</evidence>
<feature type="compositionally biased region" description="Low complexity" evidence="1">
    <location>
        <begin position="181"/>
        <end position="194"/>
    </location>
</feature>
<feature type="compositionally biased region" description="Polar residues" evidence="1">
    <location>
        <begin position="50"/>
        <end position="61"/>
    </location>
</feature>